<dbReference type="KEGG" id="tcs:IMZ38_03150"/>
<dbReference type="SUPFAM" id="SSF54913">
    <property type="entry name" value="GlnB-like"/>
    <property type="match status" value="1"/>
</dbReference>
<protein>
    <submittedName>
        <fullName evidence="2">Divalent-cation tolerance protein CutA</fullName>
    </submittedName>
</protein>
<dbReference type="InterPro" id="IPR015867">
    <property type="entry name" value="N-reg_PII/ATP_PRibTrfase_C"/>
</dbReference>
<dbReference type="GO" id="GO:0010038">
    <property type="term" value="P:response to metal ion"/>
    <property type="evidence" value="ECO:0007669"/>
    <property type="project" value="InterPro"/>
</dbReference>
<dbReference type="PANTHER" id="PTHR23419:SF8">
    <property type="entry name" value="FI09726P"/>
    <property type="match status" value="1"/>
</dbReference>
<dbReference type="PANTHER" id="PTHR23419">
    <property type="entry name" value="DIVALENT CATION TOLERANCE CUTA-RELATED"/>
    <property type="match status" value="1"/>
</dbReference>
<dbReference type="EMBL" id="CP063144">
    <property type="protein sequence ID" value="QOR94917.1"/>
    <property type="molecule type" value="Genomic_DNA"/>
</dbReference>
<dbReference type="OrthoDB" id="8015at2157"/>
<dbReference type="AlphaFoldDB" id="A0A7M1UTC8"/>
<dbReference type="InterPro" id="IPR004323">
    <property type="entry name" value="Ion_tolerance_CutA"/>
</dbReference>
<evidence type="ECO:0000313" key="3">
    <source>
        <dbReference type="Proteomes" id="UP000593766"/>
    </source>
</evidence>
<dbReference type="Pfam" id="PF03091">
    <property type="entry name" value="CutA1"/>
    <property type="match status" value="1"/>
</dbReference>
<dbReference type="Gene3D" id="3.30.70.120">
    <property type="match status" value="1"/>
</dbReference>
<accession>A0A7M1UTC8</accession>
<proteinExistence type="inferred from homology"/>
<dbReference type="GO" id="GO:0005507">
    <property type="term" value="F:copper ion binding"/>
    <property type="evidence" value="ECO:0007669"/>
    <property type="project" value="TreeGrafter"/>
</dbReference>
<name>A0A7M1UTC8_9CREN</name>
<evidence type="ECO:0000256" key="1">
    <source>
        <dbReference type="ARBA" id="ARBA00010169"/>
    </source>
</evidence>
<sequence length="106" mass="11929">MEGGWVVVLITASTREEALKIGRMLVEAKLAACVNIVRDVTSIYWWEGKVEEGGELLLIVKTTFEKLESLIKEVRKIHSYSVPEIIAIPVVAGNPDYLRWVRESTS</sequence>
<comment type="similarity">
    <text evidence="1">Belongs to the CutA family.</text>
</comment>
<organism evidence="2 3">
    <name type="scientific">Thermosphaera chiliense</name>
    <dbReference type="NCBI Taxonomy" id="3402707"/>
    <lineage>
        <taxon>Archaea</taxon>
        <taxon>Thermoproteota</taxon>
        <taxon>Thermoprotei</taxon>
        <taxon>Desulfurococcales</taxon>
        <taxon>Desulfurococcaceae</taxon>
        <taxon>Thermosphaera</taxon>
    </lineage>
</organism>
<dbReference type="Proteomes" id="UP000593766">
    <property type="component" value="Chromosome"/>
</dbReference>
<gene>
    <name evidence="2" type="ORF">IMZ38_03150</name>
</gene>
<evidence type="ECO:0000313" key="2">
    <source>
        <dbReference type="EMBL" id="QOR94917.1"/>
    </source>
</evidence>
<reference evidence="2 3" key="1">
    <citation type="submission" date="2020-10" db="EMBL/GenBank/DDBJ databases">
        <title>Complete genome sequence of Thermosphaera aggregans strain 3507.</title>
        <authorList>
            <person name="Zayulina K.S."/>
            <person name="Elcheninov A.G."/>
            <person name="Toshchakov S.V."/>
            <person name="Kublanov I.V."/>
            <person name="Kochetkova T.V."/>
        </authorList>
    </citation>
    <scope>NUCLEOTIDE SEQUENCE [LARGE SCALE GENOMIC DNA]</scope>
    <source>
        <strain evidence="2 3">3507</strain>
    </source>
</reference>
<dbReference type="InterPro" id="IPR011322">
    <property type="entry name" value="N-reg_PII-like_a/b"/>
</dbReference>
<keyword evidence="3" id="KW-1185">Reference proteome</keyword>